<accession>A0A238DA17</accession>
<evidence type="ECO:0000313" key="3">
    <source>
        <dbReference type="EMBL" id="SBP90061.1"/>
    </source>
</evidence>
<gene>
    <name evidence="3" type="ORF">THIARS_90211</name>
</gene>
<keyword evidence="4" id="KW-1185">Reference proteome</keyword>
<dbReference type="EMBL" id="FLMQ01000058">
    <property type="protein sequence ID" value="SBP90061.1"/>
    <property type="molecule type" value="Genomic_DNA"/>
</dbReference>
<protein>
    <recommendedName>
        <fullName evidence="2">Orc1-like AAA ATPase domain-containing protein</fullName>
    </recommendedName>
</protein>
<dbReference type="OrthoDB" id="2020141at2"/>
<dbReference type="RefSeq" id="WP_094161992.1">
    <property type="nucleotide sequence ID" value="NZ_LT592171.1"/>
</dbReference>
<dbReference type="InterPro" id="IPR027417">
    <property type="entry name" value="P-loop_NTPase"/>
</dbReference>
<evidence type="ECO:0000259" key="2">
    <source>
        <dbReference type="Pfam" id="PF13191"/>
    </source>
</evidence>
<organism evidence="3 4">
    <name type="scientific">Thiomonas delicata</name>
    <name type="common">Thiomonas cuprina</name>
    <dbReference type="NCBI Taxonomy" id="364030"/>
    <lineage>
        <taxon>Bacteria</taxon>
        <taxon>Pseudomonadati</taxon>
        <taxon>Pseudomonadota</taxon>
        <taxon>Betaproteobacteria</taxon>
        <taxon>Burkholderiales</taxon>
        <taxon>Thiomonas</taxon>
    </lineage>
</organism>
<proteinExistence type="predicted"/>
<feature type="region of interest" description="Disordered" evidence="1">
    <location>
        <begin position="1"/>
        <end position="20"/>
    </location>
</feature>
<dbReference type="Gene3D" id="3.40.50.300">
    <property type="entry name" value="P-loop containing nucleotide triphosphate hydrolases"/>
    <property type="match status" value="1"/>
</dbReference>
<reference evidence="3 4" key="1">
    <citation type="submission" date="2016-06" db="EMBL/GenBank/DDBJ databases">
        <authorList>
            <person name="Kjaerup R.B."/>
            <person name="Dalgaard T.S."/>
            <person name="Juul-Madsen H.R."/>
        </authorList>
    </citation>
    <scope>NUCLEOTIDE SEQUENCE [LARGE SCALE GENOMIC DNA]</scope>
    <source>
        <strain evidence="3 4">DSM 16361</strain>
    </source>
</reference>
<evidence type="ECO:0000313" key="4">
    <source>
        <dbReference type="Proteomes" id="UP000214566"/>
    </source>
</evidence>
<dbReference type="InterPro" id="IPR041664">
    <property type="entry name" value="AAA_16"/>
</dbReference>
<dbReference type="PANTHER" id="PTHR34301">
    <property type="entry name" value="DNA-BINDING PROTEIN-RELATED"/>
    <property type="match status" value="1"/>
</dbReference>
<dbReference type="Pfam" id="PF13191">
    <property type="entry name" value="AAA_16"/>
    <property type="match status" value="1"/>
</dbReference>
<name>A0A238DA17_THIDL</name>
<dbReference type="Proteomes" id="UP000214566">
    <property type="component" value="Unassembled WGS sequence"/>
</dbReference>
<sequence>MNPIHNPFAPGAGTPPPELAGRDAVRETVRIALERVRLGHPTKSVIMVGLRGVGKTVLLDRMREDAAASGFQCVRIEAPEQRSLPAILAPQLRIALLRLSRNDQAKDLATRALRGLAGFARALKLKYQDIEVGLDFDPEPGLADNGDLENDLPDLFEAVGVAAREAGTALVLFLDELQYVHEEQLAALITALHRCAQRRLPVTMVGAGLPQLRGQMGLAKSYAERLFDFPEIGPLPDDAAELAITKPLHDQGVVIDGGALHAIVVETHGYPYFIQEWGKQAWDAARASPITAADVEEASKISLAALDESFFRVRFDRLTPTEKRYMRAMAELGPGPHRSGDIADVLGRNVTSLGPTRGQLIAKGMIWSPNHGDTAFTVPLFDAFMRRIMPGADWRS</sequence>
<evidence type="ECO:0000256" key="1">
    <source>
        <dbReference type="SAM" id="MobiDB-lite"/>
    </source>
</evidence>
<dbReference type="AlphaFoldDB" id="A0A238DA17"/>
<dbReference type="SUPFAM" id="SSF52540">
    <property type="entry name" value="P-loop containing nucleoside triphosphate hydrolases"/>
    <property type="match status" value="1"/>
</dbReference>
<feature type="domain" description="Orc1-like AAA ATPase" evidence="2">
    <location>
        <begin position="18"/>
        <end position="205"/>
    </location>
</feature>
<dbReference type="PANTHER" id="PTHR34301:SF8">
    <property type="entry name" value="ATPASE DOMAIN-CONTAINING PROTEIN"/>
    <property type="match status" value="1"/>
</dbReference>